<accession>A0AA37WFC6</accession>
<comment type="caution">
    <text evidence="3">The sequence shown here is derived from an EMBL/GenBank/DDBJ whole genome shotgun (WGS) entry which is preliminary data.</text>
</comment>
<dbReference type="PANTHER" id="PTHR35848">
    <property type="entry name" value="OXALATE-BINDING PROTEIN"/>
    <property type="match status" value="1"/>
</dbReference>
<dbReference type="InterPro" id="IPR011051">
    <property type="entry name" value="RmlC_Cupin_sf"/>
</dbReference>
<organism evidence="3 4">
    <name type="scientific">Portibacter lacus</name>
    <dbReference type="NCBI Taxonomy" id="1099794"/>
    <lineage>
        <taxon>Bacteria</taxon>
        <taxon>Pseudomonadati</taxon>
        <taxon>Bacteroidota</taxon>
        <taxon>Saprospiria</taxon>
        <taxon>Saprospirales</taxon>
        <taxon>Haliscomenobacteraceae</taxon>
        <taxon>Portibacter</taxon>
    </lineage>
</organism>
<reference evidence="3" key="2">
    <citation type="submission" date="2023-01" db="EMBL/GenBank/DDBJ databases">
        <title>Draft genome sequence of Portibacter lacus strain NBRC 108769.</title>
        <authorList>
            <person name="Sun Q."/>
            <person name="Mori K."/>
        </authorList>
    </citation>
    <scope>NUCLEOTIDE SEQUENCE</scope>
    <source>
        <strain evidence="3">NBRC 108769</strain>
    </source>
</reference>
<dbReference type="EMBL" id="BSOH01000020">
    <property type="protein sequence ID" value="GLR18432.1"/>
    <property type="molecule type" value="Genomic_DNA"/>
</dbReference>
<dbReference type="GO" id="GO:0046872">
    <property type="term" value="F:metal ion binding"/>
    <property type="evidence" value="ECO:0007669"/>
    <property type="project" value="UniProtKB-KW"/>
</dbReference>
<dbReference type="SUPFAM" id="SSF51182">
    <property type="entry name" value="RmlC-like cupins"/>
    <property type="match status" value="1"/>
</dbReference>
<evidence type="ECO:0000259" key="2">
    <source>
        <dbReference type="Pfam" id="PF07883"/>
    </source>
</evidence>
<dbReference type="RefSeq" id="WP_235293794.1">
    <property type="nucleotide sequence ID" value="NZ_BSOH01000020.1"/>
</dbReference>
<evidence type="ECO:0000313" key="4">
    <source>
        <dbReference type="Proteomes" id="UP001156666"/>
    </source>
</evidence>
<name>A0AA37WFC6_9BACT</name>
<dbReference type="PANTHER" id="PTHR35848:SF6">
    <property type="entry name" value="CUPIN TYPE-2 DOMAIN-CONTAINING PROTEIN"/>
    <property type="match status" value="1"/>
</dbReference>
<protein>
    <recommendedName>
        <fullName evidence="2">Cupin type-2 domain-containing protein</fullName>
    </recommendedName>
</protein>
<evidence type="ECO:0000313" key="3">
    <source>
        <dbReference type="EMBL" id="GLR18432.1"/>
    </source>
</evidence>
<evidence type="ECO:0000256" key="1">
    <source>
        <dbReference type="ARBA" id="ARBA00022723"/>
    </source>
</evidence>
<dbReference type="Pfam" id="PF07883">
    <property type="entry name" value="Cupin_2"/>
    <property type="match status" value="1"/>
</dbReference>
<gene>
    <name evidence="3" type="ORF">GCM10007940_30480</name>
</gene>
<keyword evidence="4" id="KW-1185">Reference proteome</keyword>
<sequence>MNNYFKFLEEKETKIVDYQGRGHRWYFNPDETAGADTILVHVTIKKGDGHSFHRHPEMNETLYILKGTAEQWIEEEKRILTRGAAVYIDPNIVHATFNIGDDDLEFLAVLAPADGWEAGTIDESMNLPYSQYRTT</sequence>
<feature type="domain" description="Cupin type-2" evidence="2">
    <location>
        <begin position="41"/>
        <end position="109"/>
    </location>
</feature>
<dbReference type="InterPro" id="IPR014710">
    <property type="entry name" value="RmlC-like_jellyroll"/>
</dbReference>
<dbReference type="Gene3D" id="2.60.120.10">
    <property type="entry name" value="Jelly Rolls"/>
    <property type="match status" value="1"/>
</dbReference>
<keyword evidence="1" id="KW-0479">Metal-binding</keyword>
<dbReference type="AlphaFoldDB" id="A0AA37WFC6"/>
<dbReference type="InterPro" id="IPR051610">
    <property type="entry name" value="GPI/OXD"/>
</dbReference>
<dbReference type="Proteomes" id="UP001156666">
    <property type="component" value="Unassembled WGS sequence"/>
</dbReference>
<reference evidence="3" key="1">
    <citation type="journal article" date="2014" name="Int. J. Syst. Evol. Microbiol.">
        <title>Complete genome sequence of Corynebacterium casei LMG S-19264T (=DSM 44701T), isolated from a smear-ripened cheese.</title>
        <authorList>
            <consortium name="US DOE Joint Genome Institute (JGI-PGF)"/>
            <person name="Walter F."/>
            <person name="Albersmeier A."/>
            <person name="Kalinowski J."/>
            <person name="Ruckert C."/>
        </authorList>
    </citation>
    <scope>NUCLEOTIDE SEQUENCE</scope>
    <source>
        <strain evidence="3">NBRC 108769</strain>
    </source>
</reference>
<dbReference type="InterPro" id="IPR013096">
    <property type="entry name" value="Cupin_2"/>
</dbReference>
<proteinExistence type="predicted"/>